<dbReference type="SMART" id="SM00387">
    <property type="entry name" value="HATPase_c"/>
    <property type="match status" value="1"/>
</dbReference>
<dbReference type="PANTHER" id="PTHR45453:SF1">
    <property type="entry name" value="PHOSPHATE REGULON SENSOR PROTEIN PHOR"/>
    <property type="match status" value="1"/>
</dbReference>
<keyword evidence="4" id="KW-0808">Transferase</keyword>
<keyword evidence="6" id="KW-0902">Two-component regulatory system</keyword>
<feature type="domain" description="Histidine kinase" evidence="8">
    <location>
        <begin position="163"/>
        <end position="416"/>
    </location>
</feature>
<dbReference type="Proteomes" id="UP000298058">
    <property type="component" value="Unassembled WGS sequence"/>
</dbReference>
<evidence type="ECO:0000256" key="4">
    <source>
        <dbReference type="ARBA" id="ARBA00022679"/>
    </source>
</evidence>
<evidence type="ECO:0000256" key="2">
    <source>
        <dbReference type="ARBA" id="ARBA00012438"/>
    </source>
</evidence>
<evidence type="ECO:0000256" key="3">
    <source>
        <dbReference type="ARBA" id="ARBA00022553"/>
    </source>
</evidence>
<protein>
    <recommendedName>
        <fullName evidence="2">histidine kinase</fullName>
        <ecNumber evidence="2">2.7.13.3</ecNumber>
    </recommendedName>
</protein>
<reference evidence="10" key="1">
    <citation type="journal article" date="2019" name="PLoS Negl. Trop. Dis.">
        <title>Revisiting the worldwide diversity of Leptospira species in the environment.</title>
        <authorList>
            <person name="Vincent A.T."/>
            <person name="Schiettekatte O."/>
            <person name="Bourhy P."/>
            <person name="Veyrier F.J."/>
            <person name="Picardeau M."/>
        </authorList>
    </citation>
    <scope>NUCLEOTIDE SEQUENCE [LARGE SCALE GENOMIC DNA]</scope>
    <source>
        <strain evidence="10">201300427</strain>
    </source>
</reference>
<accession>A0A4V3JXX8</accession>
<sequence length="416" mass="48247">MIPHILIFDPSRERAEIVLRHIEELNYTGEHISEADDLWKMFSQERFQILIIDCEVLGKDKTNILETIQKNHSDLLVILKSEKQSWDQVAKYLNQHKAYDYLEEITSKDKFKLTIDRAFDYGQLKRKTEVIQEGENLLYKKMIEIFDWKKALTEKDSENIASDLIHQMNISLFQGSGIGTLMSVVSVLLTKSKFDEASSTYTIPKNLYDLIRENYESAKGMFDSMSISQNVIDDSFEIEELHPISVLSQIMEEEVRQLEEAASLRNQKISMSGVPGGTSGNQIRLHPGKMRHAVREVLINALKYSREKDTIYLIFFVKENFLELKVVNPAYENPDQTIGVSGKHEHLVFEPFYRISSVMDDSYVQYEQFRFGLGLPLVKKIIEQHKANVQIYTIENNIRPNKSKDVCLTIRLPIQK</sequence>
<dbReference type="InterPro" id="IPR001789">
    <property type="entry name" value="Sig_transdc_resp-reg_receiver"/>
</dbReference>
<feature type="domain" description="Response regulatory" evidence="9">
    <location>
        <begin position="4"/>
        <end position="119"/>
    </location>
</feature>
<dbReference type="GO" id="GO:0000155">
    <property type="term" value="F:phosphorelay sensor kinase activity"/>
    <property type="evidence" value="ECO:0007669"/>
    <property type="project" value="TreeGrafter"/>
</dbReference>
<dbReference type="InterPro" id="IPR005467">
    <property type="entry name" value="His_kinase_dom"/>
</dbReference>
<evidence type="ECO:0000256" key="7">
    <source>
        <dbReference type="PROSITE-ProRule" id="PRU00169"/>
    </source>
</evidence>
<evidence type="ECO:0000313" key="10">
    <source>
        <dbReference type="EMBL" id="TGN19186.1"/>
    </source>
</evidence>
<dbReference type="Gene3D" id="3.30.565.10">
    <property type="entry name" value="Histidine kinase-like ATPase, C-terminal domain"/>
    <property type="match status" value="1"/>
</dbReference>
<dbReference type="AlphaFoldDB" id="A0A4V3JXX8"/>
<keyword evidence="5" id="KW-0418">Kinase</keyword>
<dbReference type="InterPro" id="IPR036890">
    <property type="entry name" value="HATPase_C_sf"/>
</dbReference>
<name>A0A4V3JXX8_9LEPT</name>
<dbReference type="Pfam" id="PF02518">
    <property type="entry name" value="HATPase_c"/>
    <property type="match status" value="1"/>
</dbReference>
<dbReference type="PANTHER" id="PTHR45453">
    <property type="entry name" value="PHOSPHATE REGULON SENSOR PROTEIN PHOR"/>
    <property type="match status" value="1"/>
</dbReference>
<keyword evidence="3 7" id="KW-0597">Phosphoprotein</keyword>
<evidence type="ECO:0000259" key="8">
    <source>
        <dbReference type="PROSITE" id="PS50109"/>
    </source>
</evidence>
<feature type="modified residue" description="4-aspartylphosphate" evidence="7">
    <location>
        <position position="53"/>
    </location>
</feature>
<dbReference type="InterPro" id="IPR011006">
    <property type="entry name" value="CheY-like_superfamily"/>
</dbReference>
<dbReference type="GO" id="GO:0004721">
    <property type="term" value="F:phosphoprotein phosphatase activity"/>
    <property type="evidence" value="ECO:0007669"/>
    <property type="project" value="TreeGrafter"/>
</dbReference>
<dbReference type="SUPFAM" id="SSF55874">
    <property type="entry name" value="ATPase domain of HSP90 chaperone/DNA topoisomerase II/histidine kinase"/>
    <property type="match status" value="1"/>
</dbReference>
<dbReference type="InterPro" id="IPR050351">
    <property type="entry name" value="BphY/WalK/GraS-like"/>
</dbReference>
<evidence type="ECO:0000313" key="11">
    <source>
        <dbReference type="Proteomes" id="UP000298058"/>
    </source>
</evidence>
<comment type="caution">
    <text evidence="10">The sequence shown here is derived from an EMBL/GenBank/DDBJ whole genome shotgun (WGS) entry which is preliminary data.</text>
</comment>
<dbReference type="RefSeq" id="WP_135760371.1">
    <property type="nucleotide sequence ID" value="NZ_RQHW01000033.1"/>
</dbReference>
<dbReference type="EMBL" id="RQHW01000033">
    <property type="protein sequence ID" value="TGN19186.1"/>
    <property type="molecule type" value="Genomic_DNA"/>
</dbReference>
<dbReference type="EC" id="2.7.13.3" evidence="2"/>
<dbReference type="GO" id="GO:0016036">
    <property type="term" value="P:cellular response to phosphate starvation"/>
    <property type="evidence" value="ECO:0007669"/>
    <property type="project" value="TreeGrafter"/>
</dbReference>
<evidence type="ECO:0000256" key="6">
    <source>
        <dbReference type="ARBA" id="ARBA00023012"/>
    </source>
</evidence>
<proteinExistence type="predicted"/>
<dbReference type="OrthoDB" id="9804645at2"/>
<keyword evidence="11" id="KW-1185">Reference proteome</keyword>
<dbReference type="PROSITE" id="PS50109">
    <property type="entry name" value="HIS_KIN"/>
    <property type="match status" value="1"/>
</dbReference>
<evidence type="ECO:0000259" key="9">
    <source>
        <dbReference type="PROSITE" id="PS50110"/>
    </source>
</evidence>
<gene>
    <name evidence="10" type="ORF">EHS15_09705</name>
</gene>
<dbReference type="SUPFAM" id="SSF52172">
    <property type="entry name" value="CheY-like"/>
    <property type="match status" value="1"/>
</dbReference>
<dbReference type="InterPro" id="IPR003594">
    <property type="entry name" value="HATPase_dom"/>
</dbReference>
<dbReference type="GO" id="GO:0005886">
    <property type="term" value="C:plasma membrane"/>
    <property type="evidence" value="ECO:0007669"/>
    <property type="project" value="TreeGrafter"/>
</dbReference>
<organism evidence="10 11">
    <name type="scientific">Leptospira idonii</name>
    <dbReference type="NCBI Taxonomy" id="1193500"/>
    <lineage>
        <taxon>Bacteria</taxon>
        <taxon>Pseudomonadati</taxon>
        <taxon>Spirochaetota</taxon>
        <taxon>Spirochaetia</taxon>
        <taxon>Leptospirales</taxon>
        <taxon>Leptospiraceae</taxon>
        <taxon>Leptospira</taxon>
    </lineage>
</organism>
<dbReference type="Gene3D" id="3.40.50.2300">
    <property type="match status" value="1"/>
</dbReference>
<evidence type="ECO:0000256" key="5">
    <source>
        <dbReference type="ARBA" id="ARBA00022777"/>
    </source>
</evidence>
<evidence type="ECO:0000256" key="1">
    <source>
        <dbReference type="ARBA" id="ARBA00000085"/>
    </source>
</evidence>
<dbReference type="PROSITE" id="PS50110">
    <property type="entry name" value="RESPONSE_REGULATORY"/>
    <property type="match status" value="1"/>
</dbReference>
<comment type="catalytic activity">
    <reaction evidence="1">
        <text>ATP + protein L-histidine = ADP + protein N-phospho-L-histidine.</text>
        <dbReference type="EC" id="2.7.13.3"/>
    </reaction>
</comment>